<reference evidence="2" key="1">
    <citation type="submission" date="2023-10" db="EMBL/GenBank/DDBJ databases">
        <authorList>
            <person name="Chen Y."/>
            <person name="Shah S."/>
            <person name="Dougan E. K."/>
            <person name="Thang M."/>
            <person name="Chan C."/>
        </authorList>
    </citation>
    <scope>NUCLEOTIDE SEQUENCE [LARGE SCALE GENOMIC DNA]</scope>
</reference>
<dbReference type="EMBL" id="CAUYUJ010018197">
    <property type="protein sequence ID" value="CAK0881534.1"/>
    <property type="molecule type" value="Genomic_DNA"/>
</dbReference>
<dbReference type="Proteomes" id="UP001189429">
    <property type="component" value="Unassembled WGS sequence"/>
</dbReference>
<accession>A0ABN9W9L2</accession>
<evidence type="ECO:0000313" key="2">
    <source>
        <dbReference type="EMBL" id="CAK0881534.1"/>
    </source>
</evidence>
<comment type="caution">
    <text evidence="2">The sequence shown here is derived from an EMBL/GenBank/DDBJ whole genome shotgun (WGS) entry which is preliminary data.</text>
</comment>
<organism evidence="2 3">
    <name type="scientific">Prorocentrum cordatum</name>
    <dbReference type="NCBI Taxonomy" id="2364126"/>
    <lineage>
        <taxon>Eukaryota</taxon>
        <taxon>Sar</taxon>
        <taxon>Alveolata</taxon>
        <taxon>Dinophyceae</taxon>
        <taxon>Prorocentrales</taxon>
        <taxon>Prorocentraceae</taxon>
        <taxon>Prorocentrum</taxon>
    </lineage>
</organism>
<keyword evidence="3" id="KW-1185">Reference proteome</keyword>
<sequence length="293" mass="33520">MLAARGEAQPPAVGRHEVNFSTLEPCASHGEMMRRDPEFWTHPRDCPSISLGCVWDGKISILSRAAVEHPDYDLYAWVDVGMHASGTSGEIFRGHGQKPWPHPKKLAMLPLDKISISHSGVNCNKMWNKPFEFWHCAAATAFVVPRSILFTVEKLFYSKLEDPPRCIEHWQHHNKTYVERDETYFGGYGCLSEQMILSVIARENPELFNWVGHGWGKTDRRQPDHRRDELCREGAGPRGPLRLARVGRRGGRGFQDAPACIAWRRAPLCARRRSDRGRSKGQPLHHRHRPQIR</sequence>
<proteinExistence type="predicted"/>
<name>A0ABN9W9L2_9DINO</name>
<feature type="region of interest" description="Disordered" evidence="1">
    <location>
        <begin position="272"/>
        <end position="293"/>
    </location>
</feature>
<protein>
    <recommendedName>
        <fullName evidence="4">Hexosyltransferase</fullName>
    </recommendedName>
</protein>
<evidence type="ECO:0008006" key="4">
    <source>
        <dbReference type="Google" id="ProtNLM"/>
    </source>
</evidence>
<evidence type="ECO:0000313" key="3">
    <source>
        <dbReference type="Proteomes" id="UP001189429"/>
    </source>
</evidence>
<feature type="compositionally biased region" description="Basic residues" evidence="1">
    <location>
        <begin position="283"/>
        <end position="293"/>
    </location>
</feature>
<gene>
    <name evidence="2" type="ORF">PCOR1329_LOCUS64345</name>
</gene>
<evidence type="ECO:0000256" key="1">
    <source>
        <dbReference type="SAM" id="MobiDB-lite"/>
    </source>
</evidence>